<keyword evidence="3" id="KW-1185">Reference proteome</keyword>
<dbReference type="RefSeq" id="WP_379879720.1">
    <property type="nucleotide sequence ID" value="NZ_JBHPON010000001.1"/>
</dbReference>
<keyword evidence="1" id="KW-0732">Signal</keyword>
<proteinExistence type="predicted"/>
<dbReference type="PROSITE" id="PS51257">
    <property type="entry name" value="PROKAR_LIPOPROTEIN"/>
    <property type="match status" value="1"/>
</dbReference>
<feature type="signal peptide" evidence="1">
    <location>
        <begin position="1"/>
        <end position="22"/>
    </location>
</feature>
<evidence type="ECO:0000313" key="3">
    <source>
        <dbReference type="Proteomes" id="UP001596116"/>
    </source>
</evidence>
<evidence type="ECO:0008006" key="4">
    <source>
        <dbReference type="Google" id="ProtNLM"/>
    </source>
</evidence>
<accession>A0ABW1KV44</accession>
<reference evidence="2 3" key="1">
    <citation type="submission" date="2024-09" db="EMBL/GenBank/DDBJ databases">
        <authorList>
            <person name="Zhang Z.-H."/>
        </authorList>
    </citation>
    <scope>NUCLEOTIDE SEQUENCE [LARGE SCALE GENOMIC DNA]</scope>
    <source>
        <strain evidence="2 3">HHTR114</strain>
    </source>
</reference>
<dbReference type="Proteomes" id="UP001596116">
    <property type="component" value="Unassembled WGS sequence"/>
</dbReference>
<protein>
    <recommendedName>
        <fullName evidence="4">Lipoprotein</fullName>
    </recommendedName>
</protein>
<gene>
    <name evidence="2" type="ORF">ACFMB1_05285</name>
</gene>
<dbReference type="EMBL" id="JBHPON010000001">
    <property type="protein sequence ID" value="MFC6034946.1"/>
    <property type="molecule type" value="Genomic_DNA"/>
</dbReference>
<feature type="chain" id="PRO_5046753569" description="Lipoprotein" evidence="1">
    <location>
        <begin position="23"/>
        <end position="120"/>
    </location>
</feature>
<evidence type="ECO:0000313" key="2">
    <source>
        <dbReference type="EMBL" id="MFC6034946.1"/>
    </source>
</evidence>
<name>A0ABW1KV44_9PROT</name>
<organism evidence="2 3">
    <name type="scientific">Hyphococcus aureus</name>
    <dbReference type="NCBI Taxonomy" id="2666033"/>
    <lineage>
        <taxon>Bacteria</taxon>
        <taxon>Pseudomonadati</taxon>
        <taxon>Pseudomonadota</taxon>
        <taxon>Alphaproteobacteria</taxon>
        <taxon>Parvularculales</taxon>
        <taxon>Parvularculaceae</taxon>
        <taxon>Hyphococcus</taxon>
    </lineage>
</organism>
<comment type="caution">
    <text evidence="2">The sequence shown here is derived from an EMBL/GenBank/DDBJ whole genome shotgun (WGS) entry which is preliminary data.</text>
</comment>
<sequence length="120" mass="12646">MKFTRFFLPSSLMLLAAACATAPNVAQQPAKTPVTPAAPVYVLEDFLGAGATALDGLLGEPALTRREGNGEYRRYALTTCTLIIILYPDELGVQKVTQVDATATTSNADKPDLNDCLAAG</sequence>
<evidence type="ECO:0000256" key="1">
    <source>
        <dbReference type="SAM" id="SignalP"/>
    </source>
</evidence>